<feature type="compositionally biased region" description="Basic and acidic residues" evidence="1">
    <location>
        <begin position="75"/>
        <end position="97"/>
    </location>
</feature>
<feature type="compositionally biased region" description="Basic and acidic residues" evidence="1">
    <location>
        <begin position="11"/>
        <end position="26"/>
    </location>
</feature>
<dbReference type="Proteomes" id="UP000036987">
    <property type="component" value="Unassembled WGS sequence"/>
</dbReference>
<accession>A0A0K9NU81</accession>
<evidence type="ECO:0000313" key="3">
    <source>
        <dbReference type="Proteomes" id="UP000036987"/>
    </source>
</evidence>
<organism evidence="2 3">
    <name type="scientific">Zostera marina</name>
    <name type="common">Eelgrass</name>
    <dbReference type="NCBI Taxonomy" id="29655"/>
    <lineage>
        <taxon>Eukaryota</taxon>
        <taxon>Viridiplantae</taxon>
        <taxon>Streptophyta</taxon>
        <taxon>Embryophyta</taxon>
        <taxon>Tracheophyta</taxon>
        <taxon>Spermatophyta</taxon>
        <taxon>Magnoliopsida</taxon>
        <taxon>Liliopsida</taxon>
        <taxon>Zosteraceae</taxon>
        <taxon>Zostera</taxon>
    </lineage>
</organism>
<dbReference type="AlphaFoldDB" id="A0A0K9NU81"/>
<gene>
    <name evidence="2" type="ORF">ZOSMA_5G02230</name>
</gene>
<feature type="compositionally biased region" description="Basic residues" evidence="1">
    <location>
        <begin position="51"/>
        <end position="62"/>
    </location>
</feature>
<evidence type="ECO:0000256" key="1">
    <source>
        <dbReference type="SAM" id="MobiDB-lite"/>
    </source>
</evidence>
<feature type="compositionally biased region" description="Basic and acidic residues" evidence="1">
    <location>
        <begin position="148"/>
        <end position="158"/>
    </location>
</feature>
<reference evidence="3" key="1">
    <citation type="journal article" date="2016" name="Nature">
        <title>The genome of the seagrass Zostera marina reveals angiosperm adaptation to the sea.</title>
        <authorList>
            <person name="Olsen J.L."/>
            <person name="Rouze P."/>
            <person name="Verhelst B."/>
            <person name="Lin Y.-C."/>
            <person name="Bayer T."/>
            <person name="Collen J."/>
            <person name="Dattolo E."/>
            <person name="De Paoli E."/>
            <person name="Dittami S."/>
            <person name="Maumus F."/>
            <person name="Michel G."/>
            <person name="Kersting A."/>
            <person name="Lauritano C."/>
            <person name="Lohaus R."/>
            <person name="Toepel M."/>
            <person name="Tonon T."/>
            <person name="Vanneste K."/>
            <person name="Amirebrahimi M."/>
            <person name="Brakel J."/>
            <person name="Bostroem C."/>
            <person name="Chovatia M."/>
            <person name="Grimwood J."/>
            <person name="Jenkins J.W."/>
            <person name="Jueterbock A."/>
            <person name="Mraz A."/>
            <person name="Stam W.T."/>
            <person name="Tice H."/>
            <person name="Bornberg-Bauer E."/>
            <person name="Green P.J."/>
            <person name="Pearson G.A."/>
            <person name="Procaccini G."/>
            <person name="Duarte C.M."/>
            <person name="Schmutz J."/>
            <person name="Reusch T.B.H."/>
            <person name="Van de Peer Y."/>
        </authorList>
    </citation>
    <scope>NUCLEOTIDE SEQUENCE [LARGE SCALE GENOMIC DNA]</scope>
    <source>
        <strain evidence="3">cv. Finnish</strain>
    </source>
</reference>
<feature type="compositionally biased region" description="Basic and acidic residues" evidence="1">
    <location>
        <begin position="38"/>
        <end position="50"/>
    </location>
</feature>
<dbReference type="EMBL" id="LFYR01001623">
    <property type="protein sequence ID" value="KMZ60356.1"/>
    <property type="molecule type" value="Genomic_DNA"/>
</dbReference>
<evidence type="ECO:0000313" key="2">
    <source>
        <dbReference type="EMBL" id="KMZ60356.1"/>
    </source>
</evidence>
<comment type="caution">
    <text evidence="2">The sequence shown here is derived from an EMBL/GenBank/DDBJ whole genome shotgun (WGS) entry which is preliminary data.</text>
</comment>
<proteinExistence type="predicted"/>
<feature type="compositionally biased region" description="Basic residues" evidence="1">
    <location>
        <begin position="27"/>
        <end position="37"/>
    </location>
</feature>
<name>A0A0K9NU81_ZOSMR</name>
<protein>
    <submittedName>
        <fullName evidence="2">Uncharacterized protein</fullName>
    </submittedName>
</protein>
<sequence>MSRCRPFWPPELKKTHVKVGEELEAKKNHKHKRNKKNDRKDGKEKMEGGKEKKHKQKKHKKNEKKELKEKKSHTDKKENKDKDKDRISKFNNLDKHSSLFHGESSQRFDTRIQNERMGNKMVDNSISKIPSEHVGTKKSAEKGNGFDTRMDENGDVHGKRTAPMIGKNDTITRDQKIHVDRSKMMEIEASKRLSNDDNKMANTFSTIRQSRSSSCMTEMDVVGFTDRKTVTNSITMQERQHIGTSKIADIGTDLAANKKRVGSINRCIVENEFDGLFIKSSAKTKELSEMCKNRRIVQRKETKVKFDNRIIVDKYITKPQEMRKEGMTNLHKGVEKEIMRMKEKEKTKSKVKENCDDFEIKRKRERIDGILDDSSRIFCYTAMLPLLPFSV</sequence>
<feature type="region of interest" description="Disordered" evidence="1">
    <location>
        <begin position="1"/>
        <end position="109"/>
    </location>
</feature>
<keyword evidence="3" id="KW-1185">Reference proteome</keyword>
<feature type="region of interest" description="Disordered" evidence="1">
    <location>
        <begin position="133"/>
        <end position="166"/>
    </location>
</feature>